<comment type="similarity">
    <text evidence="1 8 10">Belongs to the thymidine kinase family.</text>
</comment>
<accession>A0ABX0BBR7</accession>
<keyword evidence="5 8" id="KW-0547">Nucleotide-binding</keyword>
<dbReference type="InterPro" id="IPR020633">
    <property type="entry name" value="Thymidine_kinase_CS"/>
</dbReference>
<dbReference type="Gene3D" id="3.40.50.300">
    <property type="entry name" value="P-loop containing nucleotide triphosphate hydrolases"/>
    <property type="match status" value="1"/>
</dbReference>
<keyword evidence="3 8" id="KW-0237">DNA synthesis</keyword>
<evidence type="ECO:0000313" key="13">
    <source>
        <dbReference type="Proteomes" id="UP000471672"/>
    </source>
</evidence>
<evidence type="ECO:0000256" key="3">
    <source>
        <dbReference type="ARBA" id="ARBA00022634"/>
    </source>
</evidence>
<dbReference type="EC" id="2.7.1.21" evidence="2 8"/>
<dbReference type="SUPFAM" id="SSF57716">
    <property type="entry name" value="Glucocorticoid receptor-like (DNA-binding domain)"/>
    <property type="match status" value="1"/>
</dbReference>
<evidence type="ECO:0000256" key="4">
    <source>
        <dbReference type="ARBA" id="ARBA00022679"/>
    </source>
</evidence>
<comment type="subunit">
    <text evidence="8">Homotetramer.</text>
</comment>
<feature type="binding site" evidence="8">
    <location>
        <begin position="98"/>
        <end position="101"/>
    </location>
    <ligand>
        <name>ATP</name>
        <dbReference type="ChEBI" id="CHEBI:30616"/>
    </ligand>
</feature>
<feature type="active site" description="Proton acceptor" evidence="8">
    <location>
        <position position="99"/>
    </location>
</feature>
<dbReference type="PANTHER" id="PTHR11441:SF0">
    <property type="entry name" value="THYMIDINE KINASE, CYTOSOLIC"/>
    <property type="match status" value="1"/>
</dbReference>
<keyword evidence="8" id="KW-0963">Cytoplasm</keyword>
<gene>
    <name evidence="8" type="primary">tdk</name>
    <name evidence="12" type="ORF">GYH36_07740</name>
</gene>
<comment type="catalytic activity">
    <reaction evidence="8 9">
        <text>thymidine + ATP = dTMP + ADP + H(+)</text>
        <dbReference type="Rhea" id="RHEA:19129"/>
        <dbReference type="ChEBI" id="CHEBI:15378"/>
        <dbReference type="ChEBI" id="CHEBI:17748"/>
        <dbReference type="ChEBI" id="CHEBI:30616"/>
        <dbReference type="ChEBI" id="CHEBI:63528"/>
        <dbReference type="ChEBI" id="CHEBI:456216"/>
        <dbReference type="EC" id="2.7.1.21"/>
    </reaction>
</comment>
<evidence type="ECO:0000256" key="2">
    <source>
        <dbReference type="ARBA" id="ARBA00012118"/>
    </source>
</evidence>
<dbReference type="PIRSF" id="PIRSF035805">
    <property type="entry name" value="TK_cell"/>
    <property type="match status" value="1"/>
</dbReference>
<comment type="caution">
    <text evidence="12">The sequence shown here is derived from an EMBL/GenBank/DDBJ whole genome shotgun (WGS) entry which is preliminary data.</text>
</comment>
<dbReference type="Proteomes" id="UP000471672">
    <property type="component" value="Unassembled WGS sequence"/>
</dbReference>
<dbReference type="Pfam" id="PF00265">
    <property type="entry name" value="TK"/>
    <property type="match status" value="1"/>
</dbReference>
<reference evidence="12 13" key="1">
    <citation type="journal article" date="2021" name="Arch. Microbiol.">
        <title>Cellulosimicrobium fucosivorans sp. nov., isolated from San Elijo Lagoon, contains a fucose metabolic pathway linked to carotenoid production.</title>
        <authorList>
            <person name="Aviles F.A."/>
            <person name="Kyndt J.A."/>
        </authorList>
    </citation>
    <scope>NUCLEOTIDE SEQUENCE [LARGE SCALE GENOMIC DNA]</scope>
    <source>
        <strain evidence="12 13">SE3</strain>
    </source>
</reference>
<dbReference type="InterPro" id="IPR001267">
    <property type="entry name" value="Thymidine_kinase"/>
</dbReference>
<dbReference type="EMBL" id="JAAFAN010000020">
    <property type="protein sequence ID" value="NDO89353.1"/>
    <property type="molecule type" value="Genomic_DNA"/>
</dbReference>
<evidence type="ECO:0000256" key="10">
    <source>
        <dbReference type="RuleBase" id="RU004165"/>
    </source>
</evidence>
<keyword evidence="13" id="KW-1185">Reference proteome</keyword>
<evidence type="ECO:0000256" key="6">
    <source>
        <dbReference type="ARBA" id="ARBA00022777"/>
    </source>
</evidence>
<keyword evidence="8" id="KW-0862">Zinc</keyword>
<feature type="binding site" evidence="8">
    <location>
        <position position="198"/>
    </location>
    <ligand>
        <name>Zn(2+)</name>
        <dbReference type="ChEBI" id="CHEBI:29105"/>
    </ligand>
</feature>
<dbReference type="GO" id="GO:0004797">
    <property type="term" value="F:thymidine kinase activity"/>
    <property type="evidence" value="ECO:0007669"/>
    <property type="project" value="UniProtKB-EC"/>
</dbReference>
<keyword evidence="7 8" id="KW-0067">ATP-binding</keyword>
<proteinExistence type="inferred from homology"/>
<dbReference type="PROSITE" id="PS00603">
    <property type="entry name" value="TK_CELLULAR_TYPE"/>
    <property type="match status" value="1"/>
</dbReference>
<keyword evidence="8" id="KW-0479">Metal-binding</keyword>
<feature type="binding site" evidence="8">
    <location>
        <position position="155"/>
    </location>
    <ligand>
        <name>Zn(2+)</name>
        <dbReference type="ChEBI" id="CHEBI:29105"/>
    </ligand>
</feature>
<feature type="binding site" evidence="8">
    <location>
        <position position="201"/>
    </location>
    <ligand>
        <name>Zn(2+)</name>
        <dbReference type="ChEBI" id="CHEBI:29105"/>
    </ligand>
</feature>
<evidence type="ECO:0000256" key="8">
    <source>
        <dbReference type="HAMAP-Rule" id="MF_00124"/>
    </source>
</evidence>
<evidence type="ECO:0000256" key="11">
    <source>
        <dbReference type="SAM" id="MobiDB-lite"/>
    </source>
</evidence>
<evidence type="ECO:0000256" key="5">
    <source>
        <dbReference type="ARBA" id="ARBA00022741"/>
    </source>
</evidence>
<dbReference type="RefSeq" id="WP_162289558.1">
    <property type="nucleotide sequence ID" value="NZ_JAAFAN010000020.1"/>
</dbReference>
<dbReference type="HAMAP" id="MF_00124">
    <property type="entry name" value="Thymidine_kinase"/>
    <property type="match status" value="1"/>
</dbReference>
<keyword evidence="4 8" id="KW-0808">Transferase</keyword>
<dbReference type="NCBIfam" id="NF003296">
    <property type="entry name" value="PRK04296.1-1"/>
    <property type="match status" value="1"/>
</dbReference>
<protein>
    <recommendedName>
        <fullName evidence="2 8">Thymidine kinase</fullName>
        <ecNumber evidence="2 8">2.7.1.21</ecNumber>
    </recommendedName>
</protein>
<evidence type="ECO:0000256" key="1">
    <source>
        <dbReference type="ARBA" id="ARBA00007587"/>
    </source>
</evidence>
<name>A0ABX0BBR7_9MICO</name>
<evidence type="ECO:0000256" key="9">
    <source>
        <dbReference type="RuleBase" id="RU000544"/>
    </source>
</evidence>
<feature type="binding site" evidence="8">
    <location>
        <begin position="23"/>
        <end position="30"/>
    </location>
    <ligand>
        <name>ATP</name>
        <dbReference type="ChEBI" id="CHEBI:30616"/>
    </ligand>
</feature>
<organism evidence="12 13">
    <name type="scientific">Cellulosimicrobium composti</name>
    <dbReference type="NCBI Taxonomy" id="2672572"/>
    <lineage>
        <taxon>Bacteria</taxon>
        <taxon>Bacillati</taxon>
        <taxon>Actinomycetota</taxon>
        <taxon>Actinomycetes</taxon>
        <taxon>Micrococcales</taxon>
        <taxon>Promicromonosporaceae</taxon>
        <taxon>Cellulosimicrobium</taxon>
    </lineage>
</organism>
<feature type="region of interest" description="Disordered" evidence="11">
    <location>
        <begin position="197"/>
        <end position="226"/>
    </location>
</feature>
<sequence>MSGAAGPQPPGPRAGGRVEVVCGPMFAGKTEELLRRVRRAEIAGRRVEVVGHALDTRRGAGTVSSHSGFATPSRTARDADDLERLVREAGPLDLVAVDEAQFFGPGLVDVVQRLADRGLVVVVAGLDVTFDARPFEPLPALMALAERVDKLTAVCAVCGEDAAFHVRLAAPTGAGDPGDPLAPVAAHVGGAETYEARCRTHLPDPPWRGQPGGGGAGASSTSGTNE</sequence>
<dbReference type="Gene3D" id="3.30.60.20">
    <property type="match status" value="1"/>
</dbReference>
<comment type="subcellular location">
    <subcellularLocation>
        <location evidence="8">Cytoplasm</location>
    </subcellularLocation>
</comment>
<dbReference type="SUPFAM" id="SSF52540">
    <property type="entry name" value="P-loop containing nucleoside triphosphate hydrolases"/>
    <property type="match status" value="1"/>
</dbReference>
<keyword evidence="6 8" id="KW-0418">Kinase</keyword>
<evidence type="ECO:0000256" key="7">
    <source>
        <dbReference type="ARBA" id="ARBA00022840"/>
    </source>
</evidence>
<feature type="binding site" evidence="8">
    <location>
        <position position="158"/>
    </location>
    <ligand>
        <name>Zn(2+)</name>
        <dbReference type="ChEBI" id="CHEBI:29105"/>
    </ligand>
</feature>
<dbReference type="InterPro" id="IPR027417">
    <property type="entry name" value="P-loop_NTPase"/>
</dbReference>
<dbReference type="PANTHER" id="PTHR11441">
    <property type="entry name" value="THYMIDINE KINASE"/>
    <property type="match status" value="1"/>
</dbReference>
<evidence type="ECO:0000313" key="12">
    <source>
        <dbReference type="EMBL" id="NDO89353.1"/>
    </source>
</evidence>